<dbReference type="AlphaFoldDB" id="A0A426UA72"/>
<protein>
    <submittedName>
        <fullName evidence="1">Uncharacterized protein</fullName>
    </submittedName>
</protein>
<organism evidence="1 2">
    <name type="scientific">Candidatus Viridilinea halotolerans</name>
    <dbReference type="NCBI Taxonomy" id="2491704"/>
    <lineage>
        <taxon>Bacteria</taxon>
        <taxon>Bacillati</taxon>
        <taxon>Chloroflexota</taxon>
        <taxon>Chloroflexia</taxon>
        <taxon>Chloroflexales</taxon>
        <taxon>Chloroflexineae</taxon>
        <taxon>Oscillochloridaceae</taxon>
        <taxon>Candidatus Viridilinea</taxon>
    </lineage>
</organism>
<proteinExistence type="predicted"/>
<accession>A0A426UA72</accession>
<dbReference type="Proteomes" id="UP000280307">
    <property type="component" value="Unassembled WGS sequence"/>
</dbReference>
<dbReference type="EMBL" id="RSAS01000074">
    <property type="protein sequence ID" value="RRR77236.1"/>
    <property type="molecule type" value="Genomic_DNA"/>
</dbReference>
<name>A0A426UA72_9CHLR</name>
<evidence type="ECO:0000313" key="1">
    <source>
        <dbReference type="EMBL" id="RRR77236.1"/>
    </source>
</evidence>
<evidence type="ECO:0000313" key="2">
    <source>
        <dbReference type="Proteomes" id="UP000280307"/>
    </source>
</evidence>
<comment type="caution">
    <text evidence="1">The sequence shown here is derived from an EMBL/GenBank/DDBJ whole genome shotgun (WGS) entry which is preliminary data.</text>
</comment>
<gene>
    <name evidence="1" type="ORF">EI684_01755</name>
</gene>
<reference evidence="1 2" key="1">
    <citation type="submission" date="2018-12" db="EMBL/GenBank/DDBJ databases">
        <title>Genome Sequence of Candidatus Viridilinea halotolerans isolated from saline sulfide-rich spring.</title>
        <authorList>
            <person name="Grouzdev D.S."/>
            <person name="Burganskaya E.I."/>
            <person name="Krutkina M.S."/>
            <person name="Sukhacheva M.V."/>
            <person name="Gorlenko V.M."/>
        </authorList>
    </citation>
    <scope>NUCLEOTIDE SEQUENCE [LARGE SCALE GENOMIC DNA]</scope>
    <source>
        <strain evidence="1">Chok-6</strain>
    </source>
</reference>
<sequence>MAVTYTNRRGVTFYLCQSLTKTGKPRYYFAREPKGRAIEQIPDGFRVGENANGLVWLERERPALLLADEIAIVEAAIARHPQSRNYHVGVKHDQIIISERAAAGTDDLVAKILGSLGVPPGGSVRLRSDVEARGTPVLRFSLIDAERRRFIVKRWCFKGRIDDWIDVGLDGPLAQIVAPAVARLGTDDFFEFFWSAEA</sequence>